<dbReference type="PANTHER" id="PTHR40111">
    <property type="entry name" value="CEPHALOSPORIN-C DEACETYLASE"/>
    <property type="match status" value="1"/>
</dbReference>
<dbReference type="AlphaFoldDB" id="A0A160V981"/>
<dbReference type="Gene3D" id="3.40.50.1820">
    <property type="entry name" value="alpha/beta hydrolase"/>
    <property type="match status" value="1"/>
</dbReference>
<protein>
    <submittedName>
        <fullName evidence="2">Acetyl xylan esterase</fullName>
        <ecNumber evidence="2">3.1.1.41</ecNumber>
    </submittedName>
</protein>
<dbReference type="EC" id="3.1.1.41" evidence="2"/>
<evidence type="ECO:0000313" key="2">
    <source>
        <dbReference type="EMBL" id="CUV02398.1"/>
    </source>
</evidence>
<dbReference type="InterPro" id="IPR008391">
    <property type="entry name" value="AXE1_dom"/>
</dbReference>
<dbReference type="SUPFAM" id="SSF53474">
    <property type="entry name" value="alpha/beta-Hydrolases"/>
    <property type="match status" value="1"/>
</dbReference>
<feature type="domain" description="Acetyl xylan esterase" evidence="1">
    <location>
        <begin position="8"/>
        <end position="285"/>
    </location>
</feature>
<dbReference type="GO" id="GO:0005976">
    <property type="term" value="P:polysaccharide metabolic process"/>
    <property type="evidence" value="ECO:0007669"/>
    <property type="project" value="TreeGrafter"/>
</dbReference>
<organism evidence="2">
    <name type="scientific">hydrothermal vent metagenome</name>
    <dbReference type="NCBI Taxonomy" id="652676"/>
    <lineage>
        <taxon>unclassified sequences</taxon>
        <taxon>metagenomes</taxon>
        <taxon>ecological metagenomes</taxon>
    </lineage>
</organism>
<sequence>MTIAANLFWRETEAVLAELSVDVRLHRDDFYSQPDWDVFQVRYTSADGYRLFAWLSVPHGDGPFPAIVRMPDYGSVHDLVYTSLRERAVVMNPTYRGQRQSDQVFQAKYPGLLTEGIEDMESYVMRRVFADALRSMDALTGQEQAELGPVAFMGAGLGGALALAVAARRKDIHAVAANTPMALGNPASLQPGLAYPLAELDDYMRLYPARRDVVRRNTADLDPITLAGKITAPVLLSVGINDTGSCPLKFGEELAEKIPDCDLRVYHGASEGGGHEHAQIQISWLSDKLGLG</sequence>
<dbReference type="InterPro" id="IPR029058">
    <property type="entry name" value="AB_hydrolase_fold"/>
</dbReference>
<gene>
    <name evidence="2" type="ORF">MGWOODY_Clf1770</name>
</gene>
<dbReference type="InterPro" id="IPR039069">
    <property type="entry name" value="CE7"/>
</dbReference>
<dbReference type="EMBL" id="FAXA01000252">
    <property type="protein sequence ID" value="CUV02398.1"/>
    <property type="molecule type" value="Genomic_DNA"/>
</dbReference>
<dbReference type="Pfam" id="PF05448">
    <property type="entry name" value="AXE1"/>
    <property type="match status" value="1"/>
</dbReference>
<reference evidence="2" key="1">
    <citation type="submission" date="2015-10" db="EMBL/GenBank/DDBJ databases">
        <authorList>
            <person name="Gilbert D.G."/>
        </authorList>
    </citation>
    <scope>NUCLEOTIDE SEQUENCE</scope>
</reference>
<name>A0A160V981_9ZZZZ</name>
<keyword evidence="2" id="KW-0378">Hydrolase</keyword>
<dbReference type="GO" id="GO:0047739">
    <property type="term" value="F:cephalosporin-C deacetylase activity"/>
    <property type="evidence" value="ECO:0007669"/>
    <property type="project" value="UniProtKB-EC"/>
</dbReference>
<accession>A0A160V981</accession>
<dbReference type="PANTHER" id="PTHR40111:SF1">
    <property type="entry name" value="CEPHALOSPORIN-C DEACETYLASE"/>
    <property type="match status" value="1"/>
</dbReference>
<evidence type="ECO:0000259" key="1">
    <source>
        <dbReference type="Pfam" id="PF05448"/>
    </source>
</evidence>
<proteinExistence type="predicted"/>